<dbReference type="EMBL" id="CP104694">
    <property type="protein sequence ID" value="UXI70310.1"/>
    <property type="molecule type" value="Genomic_DNA"/>
</dbReference>
<dbReference type="Pfam" id="PF13671">
    <property type="entry name" value="AAA_33"/>
    <property type="match status" value="1"/>
</dbReference>
<gene>
    <name evidence="1" type="ORF">N4264_11935</name>
</gene>
<dbReference type="RefSeq" id="WP_261697260.1">
    <property type="nucleotide sequence ID" value="NZ_CP104694.1"/>
</dbReference>
<dbReference type="InterPro" id="IPR027417">
    <property type="entry name" value="P-loop_NTPase"/>
</dbReference>
<dbReference type="Gene3D" id="3.40.50.300">
    <property type="entry name" value="P-loop containing nucleotide triphosphate hydrolases"/>
    <property type="match status" value="1"/>
</dbReference>
<organism evidence="1 2">
    <name type="scientific">Tahibacter amnicola</name>
    <dbReference type="NCBI Taxonomy" id="2976241"/>
    <lineage>
        <taxon>Bacteria</taxon>
        <taxon>Pseudomonadati</taxon>
        <taxon>Pseudomonadota</taxon>
        <taxon>Gammaproteobacteria</taxon>
        <taxon>Lysobacterales</taxon>
        <taxon>Rhodanobacteraceae</taxon>
        <taxon>Tahibacter</taxon>
    </lineage>
</organism>
<name>A0ABY6BMM4_9GAMM</name>
<reference evidence="1" key="1">
    <citation type="submission" date="2022-09" db="EMBL/GenBank/DDBJ databases">
        <title>Tahibacter sp. nov., isolated from a fresh water.</title>
        <authorList>
            <person name="Baek J.H."/>
            <person name="Lee J.K."/>
            <person name="Kim J.M."/>
            <person name="Jeon C.O."/>
        </authorList>
    </citation>
    <scope>NUCLEOTIDE SEQUENCE</scope>
    <source>
        <strain evidence="1">W38</strain>
    </source>
</reference>
<dbReference type="Proteomes" id="UP001064632">
    <property type="component" value="Chromosome"/>
</dbReference>
<dbReference type="GO" id="GO:0005524">
    <property type="term" value="F:ATP binding"/>
    <property type="evidence" value="ECO:0007669"/>
    <property type="project" value="UniProtKB-KW"/>
</dbReference>
<protein>
    <submittedName>
        <fullName evidence="1">ATP-binding protein</fullName>
    </submittedName>
</protein>
<sequence>MRNAAKLHFFCGKMAAGKSTLARDLAAAEGAVLLEQDAFLAALYPGEIRGISDYSRCSARLRDALTPHICALLSKGISVVLDFPGNTLGQRAWFRELAENAGVQHALHFIDLSDAVCKSQLAHRSQHLPPGTPWTTEAEFDAMTAYFQPPSEDEGFNVVYHDRSRPALPPSTPLQRR</sequence>
<accession>A0ABY6BMM4</accession>
<keyword evidence="1" id="KW-0067">ATP-binding</keyword>
<evidence type="ECO:0000313" key="2">
    <source>
        <dbReference type="Proteomes" id="UP001064632"/>
    </source>
</evidence>
<keyword evidence="2" id="KW-1185">Reference proteome</keyword>
<keyword evidence="1" id="KW-0547">Nucleotide-binding</keyword>
<evidence type="ECO:0000313" key="1">
    <source>
        <dbReference type="EMBL" id="UXI70310.1"/>
    </source>
</evidence>
<dbReference type="SUPFAM" id="SSF52540">
    <property type="entry name" value="P-loop containing nucleoside triphosphate hydrolases"/>
    <property type="match status" value="1"/>
</dbReference>
<proteinExistence type="predicted"/>